<dbReference type="STRING" id="1891926.Fuma_04328"/>
<keyword evidence="4" id="KW-1185">Reference proteome</keyword>
<reference evidence="3 4" key="1">
    <citation type="journal article" date="2016" name="Front. Microbiol.">
        <title>Fuerstia marisgermanicae gen. nov., sp. nov., an Unusual Member of the Phylum Planctomycetes from the German Wadden Sea.</title>
        <authorList>
            <person name="Kohn T."/>
            <person name="Heuer A."/>
            <person name="Jogler M."/>
            <person name="Vollmers J."/>
            <person name="Boedeker C."/>
            <person name="Bunk B."/>
            <person name="Rast P."/>
            <person name="Borchert D."/>
            <person name="Glockner I."/>
            <person name="Freese H.M."/>
            <person name="Klenk H.P."/>
            <person name="Overmann J."/>
            <person name="Kaster A.K."/>
            <person name="Rohde M."/>
            <person name="Wiegand S."/>
            <person name="Jogler C."/>
        </authorList>
    </citation>
    <scope>NUCLEOTIDE SEQUENCE [LARGE SCALE GENOMIC DNA]</scope>
    <source>
        <strain evidence="3 4">NH11</strain>
    </source>
</reference>
<feature type="region of interest" description="Disordered" evidence="1">
    <location>
        <begin position="521"/>
        <end position="659"/>
    </location>
</feature>
<feature type="compositionally biased region" description="Polar residues" evidence="1">
    <location>
        <begin position="539"/>
        <end position="551"/>
    </location>
</feature>
<dbReference type="EMBL" id="CP017641">
    <property type="protein sequence ID" value="APZ94689.1"/>
    <property type="molecule type" value="Genomic_DNA"/>
</dbReference>
<evidence type="ECO:0000313" key="4">
    <source>
        <dbReference type="Proteomes" id="UP000187735"/>
    </source>
</evidence>
<keyword evidence="2" id="KW-0812">Transmembrane</keyword>
<dbReference type="OrthoDB" id="277244at2"/>
<proteinExistence type="predicted"/>
<evidence type="ECO:0000256" key="2">
    <source>
        <dbReference type="SAM" id="Phobius"/>
    </source>
</evidence>
<dbReference type="Proteomes" id="UP000187735">
    <property type="component" value="Chromosome"/>
</dbReference>
<evidence type="ECO:0000256" key="1">
    <source>
        <dbReference type="SAM" id="MobiDB-lite"/>
    </source>
</evidence>
<gene>
    <name evidence="3" type="ORF">Fuma_04328</name>
</gene>
<feature type="transmembrane region" description="Helical" evidence="2">
    <location>
        <begin position="12"/>
        <end position="30"/>
    </location>
</feature>
<feature type="region of interest" description="Disordered" evidence="1">
    <location>
        <begin position="314"/>
        <end position="338"/>
    </location>
</feature>
<dbReference type="KEGG" id="fmr:Fuma_04328"/>
<sequence length="659" mass="66585">MEKLQPVLKQIFWICFALSMMLVLFGWWSASADLTEQITARETAVKQAFTEAGKNVEGVVPNARWTEAANKKNEAHEKALDRAAGKLWEDQLSARVYPRTIRDDLNRIEFGRSIEDDALRGRFAQLYDQYWRSQLDVIRPFENGEGLVDCSSAQITKENSEKWARKIPTTPEIWNALEDIWLLHSVCESIAMVNKDATRIDKAPLRVLMKLQLRGGDPDTEPGSSGGGGGGFGDIGMGEGMTGMTMGPGGDFGGGGFGGGGRGGAAGSGPWTAFEGSLSADLLTEEFGSVGGAGGGFGGGGGYAMEMSGMGGPADGSYDSGNTDGGDGAGTDPSRYVHDEEGMPYRTRAFILEVKILQQAIPSLLAELTNSKFPVEIVRVDAAFGNSSGGSLMTGGGGGMGGYAQEMGGAGDYGSGGEMSMGGMGMGGGMGGYAAEMGGGMGMSAPGGMGGMGGGGMGGLSTGLGGLGGGRRGAGGRGAKPLTAAEQRKIAMGERILADAMRDPDLSTVRVAGLMTVFRSPEEEEAEAEAEAAAEVEAQTSGGADMTQQPDMQDLVDPTDAAADGTQPADGAAPVEGTQPAGGLPGNATGPDGAAGPNGIPPAMPAPGSDPAAVNPGDPSTTDPIPPAAGAPVEGGTPTGGDLPPTAGPPASGTPGAVP</sequence>
<organism evidence="3 4">
    <name type="scientific">Fuerstiella marisgermanici</name>
    <dbReference type="NCBI Taxonomy" id="1891926"/>
    <lineage>
        <taxon>Bacteria</taxon>
        <taxon>Pseudomonadati</taxon>
        <taxon>Planctomycetota</taxon>
        <taxon>Planctomycetia</taxon>
        <taxon>Planctomycetales</taxon>
        <taxon>Planctomycetaceae</taxon>
        <taxon>Fuerstiella</taxon>
    </lineage>
</organism>
<dbReference type="AlphaFoldDB" id="A0A1P8WKV0"/>
<keyword evidence="2" id="KW-0472">Membrane</keyword>
<name>A0A1P8WKV0_9PLAN</name>
<evidence type="ECO:0000313" key="3">
    <source>
        <dbReference type="EMBL" id="APZ94689.1"/>
    </source>
</evidence>
<dbReference type="RefSeq" id="WP_077025962.1">
    <property type="nucleotide sequence ID" value="NZ_CP017641.1"/>
</dbReference>
<feature type="compositionally biased region" description="Acidic residues" evidence="1">
    <location>
        <begin position="522"/>
        <end position="534"/>
    </location>
</feature>
<feature type="compositionally biased region" description="Low complexity" evidence="1">
    <location>
        <begin position="640"/>
        <end position="659"/>
    </location>
</feature>
<accession>A0A1P8WKV0</accession>
<protein>
    <submittedName>
        <fullName evidence="3">Uncharacterized protein</fullName>
    </submittedName>
</protein>
<keyword evidence="2" id="KW-1133">Transmembrane helix</keyword>